<accession>A0A1H7R0R8</accession>
<evidence type="ECO:0000313" key="1">
    <source>
        <dbReference type="EMBL" id="SEL53871.1"/>
    </source>
</evidence>
<organism evidence="1 2">
    <name type="scientific">Aquimarina amphilecti</name>
    <dbReference type="NCBI Taxonomy" id="1038014"/>
    <lineage>
        <taxon>Bacteria</taxon>
        <taxon>Pseudomonadati</taxon>
        <taxon>Bacteroidota</taxon>
        <taxon>Flavobacteriia</taxon>
        <taxon>Flavobacteriales</taxon>
        <taxon>Flavobacteriaceae</taxon>
        <taxon>Aquimarina</taxon>
    </lineage>
</organism>
<protein>
    <submittedName>
        <fullName evidence="1">Uncharacterized protein</fullName>
    </submittedName>
</protein>
<dbReference type="STRING" id="1038014.SAMN04487910_2754"/>
<dbReference type="OrthoDB" id="185897at2"/>
<proteinExistence type="predicted"/>
<dbReference type="EMBL" id="FOAB01000004">
    <property type="protein sequence ID" value="SEL53871.1"/>
    <property type="molecule type" value="Genomic_DNA"/>
</dbReference>
<evidence type="ECO:0000313" key="2">
    <source>
        <dbReference type="Proteomes" id="UP000198521"/>
    </source>
</evidence>
<name>A0A1H7R0R8_AQUAM</name>
<dbReference type="RefSeq" id="WP_091409422.1">
    <property type="nucleotide sequence ID" value="NZ_FOAB01000004.1"/>
</dbReference>
<reference evidence="2" key="1">
    <citation type="submission" date="2016-10" db="EMBL/GenBank/DDBJ databases">
        <authorList>
            <person name="Varghese N."/>
            <person name="Submissions S."/>
        </authorList>
    </citation>
    <scope>NUCLEOTIDE SEQUENCE [LARGE SCALE GENOMIC DNA]</scope>
    <source>
        <strain evidence="2">DSM 25232 / NCIMB 14723 / 92V</strain>
    </source>
</reference>
<dbReference type="AlphaFoldDB" id="A0A1H7R0R8"/>
<keyword evidence="2" id="KW-1185">Reference proteome</keyword>
<dbReference type="Proteomes" id="UP000198521">
    <property type="component" value="Unassembled WGS sequence"/>
</dbReference>
<gene>
    <name evidence="1" type="ORF">SAMN04487910_2754</name>
</gene>
<sequence length="235" mass="27689">MKNALIKKLIIGVLLFFLAQNGFSQSIDRFVNKIIKVDSLNVPIDSQQYYFPKELIEPELSNSNKNFDSTTIINSAFRVDLPAEWYSKHLFAMKEPLLFNRKTQKQIYRFTWLRTFNKPMTFRIQKWKNRYILYWKVLDGTGGYAPGKLEIEKLEILTEKEWSTFINLIEKANFWNMKLGREIAGTDGSEWIMEGVNSNNYRVVTVWSPNKGNFYDACDYLISLTDLNISEKKKY</sequence>